<keyword evidence="4" id="KW-0233">DNA recombination</keyword>
<feature type="domain" description="Probable transposase IS891/IS1136/IS1341" evidence="5">
    <location>
        <begin position="108"/>
        <end position="216"/>
    </location>
</feature>
<feature type="non-terminal residue" evidence="7">
    <location>
        <position position="1"/>
    </location>
</feature>
<dbReference type="InterPro" id="IPR010095">
    <property type="entry name" value="Cas12f1-like_TNB"/>
</dbReference>
<evidence type="ECO:0000256" key="3">
    <source>
        <dbReference type="ARBA" id="ARBA00023125"/>
    </source>
</evidence>
<dbReference type="Pfam" id="PF01385">
    <property type="entry name" value="OrfB_IS605"/>
    <property type="match status" value="1"/>
</dbReference>
<evidence type="ECO:0000256" key="1">
    <source>
        <dbReference type="ARBA" id="ARBA00008761"/>
    </source>
</evidence>
<name>A0A0V7ZVU1_9CYAN</name>
<evidence type="ECO:0000256" key="2">
    <source>
        <dbReference type="ARBA" id="ARBA00022578"/>
    </source>
</evidence>
<keyword evidence="3" id="KW-0238">DNA-binding</keyword>
<dbReference type="GO" id="GO:0003677">
    <property type="term" value="F:DNA binding"/>
    <property type="evidence" value="ECO:0007669"/>
    <property type="project" value="UniProtKB-KW"/>
</dbReference>
<protein>
    <submittedName>
        <fullName evidence="7">Transposase</fullName>
    </submittedName>
</protein>
<dbReference type="NCBIfam" id="TIGR01766">
    <property type="entry name" value="IS200/IS605 family accessory protein TnpB-like domain"/>
    <property type="match status" value="1"/>
</dbReference>
<accession>A0A0V7ZVU1</accession>
<dbReference type="NCBIfam" id="NF040570">
    <property type="entry name" value="guided_TnpB"/>
    <property type="match status" value="1"/>
</dbReference>
<comment type="similarity">
    <text evidence="1">In the C-terminal section; belongs to the transposase 35 family.</text>
</comment>
<evidence type="ECO:0000313" key="8">
    <source>
        <dbReference type="Proteomes" id="UP000053372"/>
    </source>
</evidence>
<keyword evidence="2" id="KW-0815">Transposition</keyword>
<evidence type="ECO:0000259" key="5">
    <source>
        <dbReference type="Pfam" id="PF01385"/>
    </source>
</evidence>
<reference evidence="7 8" key="1">
    <citation type="journal article" date="2015" name="Genome Announc.">
        <title>Draft Genome of the Euendolithic (true boring) Cyanobacterium Mastigocoleus testarum strain BC008.</title>
        <authorList>
            <person name="Guida B.S."/>
            <person name="Garcia-Pichel F."/>
        </authorList>
    </citation>
    <scope>NUCLEOTIDE SEQUENCE [LARGE SCALE GENOMIC DNA]</scope>
    <source>
        <strain evidence="7 8">BC008</strain>
    </source>
</reference>
<gene>
    <name evidence="7" type="ORF">BC008_02010</name>
</gene>
<dbReference type="InterPro" id="IPR001959">
    <property type="entry name" value="Transposase"/>
</dbReference>
<dbReference type="EMBL" id="LMTZ01000046">
    <property type="protein sequence ID" value="KST68756.1"/>
    <property type="molecule type" value="Genomic_DNA"/>
</dbReference>
<dbReference type="RefSeq" id="WP_058183450.1">
    <property type="nucleotide sequence ID" value="NZ_LMTZ01000046.1"/>
</dbReference>
<keyword evidence="8" id="KW-1185">Reference proteome</keyword>
<dbReference type="AlphaFoldDB" id="A0A0V7ZVU1"/>
<organism evidence="7 8">
    <name type="scientific">Mastigocoleus testarum BC008</name>
    <dbReference type="NCBI Taxonomy" id="371196"/>
    <lineage>
        <taxon>Bacteria</taxon>
        <taxon>Bacillati</taxon>
        <taxon>Cyanobacteriota</taxon>
        <taxon>Cyanophyceae</taxon>
        <taxon>Nostocales</taxon>
        <taxon>Hapalosiphonaceae</taxon>
        <taxon>Mastigocoleus</taxon>
    </lineage>
</organism>
<feature type="domain" description="Cas12f1-like TNB" evidence="6">
    <location>
        <begin position="236"/>
        <end position="266"/>
    </location>
</feature>
<evidence type="ECO:0000256" key="4">
    <source>
        <dbReference type="ARBA" id="ARBA00023172"/>
    </source>
</evidence>
<dbReference type="OrthoDB" id="442799at2"/>
<dbReference type="GO" id="GO:0032196">
    <property type="term" value="P:transposition"/>
    <property type="evidence" value="ECO:0007669"/>
    <property type="project" value="UniProtKB-KW"/>
</dbReference>
<proteinExistence type="inferred from homology"/>
<dbReference type="Proteomes" id="UP000053372">
    <property type="component" value="Unassembled WGS sequence"/>
</dbReference>
<evidence type="ECO:0000313" key="7">
    <source>
        <dbReference type="EMBL" id="KST68756.1"/>
    </source>
</evidence>
<dbReference type="Pfam" id="PF07282">
    <property type="entry name" value="Cas12f1-like_TNB"/>
    <property type="match status" value="1"/>
</dbReference>
<comment type="caution">
    <text evidence="7">The sequence shown here is derived from an EMBL/GenBank/DDBJ whole genome shotgun (WGS) entry which is preliminary data.</text>
</comment>
<dbReference type="GO" id="GO:0006310">
    <property type="term" value="P:DNA recombination"/>
    <property type="evidence" value="ECO:0007669"/>
    <property type="project" value="UniProtKB-KW"/>
</dbReference>
<evidence type="ECO:0000259" key="6">
    <source>
        <dbReference type="Pfam" id="PF07282"/>
    </source>
</evidence>
<sequence>PAKVAQQILMRLHEAWQGFFSSLASYKEEPEKFFCSPRIPSYLHKTNGRFPCIYTIQAISKKYLKHSQIKPSKTNIVIPTNVNQIRQVRLVPKGSYYVFEVVYKRLEEPQIHTSDGIAGIDIGLNNLAAVTSNIKGFKPILVNGKPLNKINAYYHKIRSKLQSLLPSKHKTSHQIQNLTRKRNFKIYDYLHKSSRLIIDYLAANQIGTLIIGHNDKWKQSIGLGKRNNQNFVSIPFDRFISMLKYKAKLIGIKVIITEESYTSKCSFIDEEPLSK</sequence>